<keyword evidence="4" id="KW-1185">Reference proteome</keyword>
<organism evidence="3 4">
    <name type="scientific">Aspergillus homomorphus (strain CBS 101889)</name>
    <dbReference type="NCBI Taxonomy" id="1450537"/>
    <lineage>
        <taxon>Eukaryota</taxon>
        <taxon>Fungi</taxon>
        <taxon>Dikarya</taxon>
        <taxon>Ascomycota</taxon>
        <taxon>Pezizomycotina</taxon>
        <taxon>Eurotiomycetes</taxon>
        <taxon>Eurotiomycetidae</taxon>
        <taxon>Eurotiales</taxon>
        <taxon>Aspergillaceae</taxon>
        <taxon>Aspergillus</taxon>
        <taxon>Aspergillus subgen. Circumdati</taxon>
    </lineage>
</organism>
<dbReference type="AlphaFoldDB" id="A0A395I4I5"/>
<evidence type="ECO:0000256" key="1">
    <source>
        <dbReference type="SAM" id="Coils"/>
    </source>
</evidence>
<reference evidence="3 4" key="1">
    <citation type="submission" date="2018-02" db="EMBL/GenBank/DDBJ databases">
        <title>The genomes of Aspergillus section Nigri reveals drivers in fungal speciation.</title>
        <authorList>
            <consortium name="DOE Joint Genome Institute"/>
            <person name="Vesth T.C."/>
            <person name="Nybo J."/>
            <person name="Theobald S."/>
            <person name="Brandl J."/>
            <person name="Frisvad J.C."/>
            <person name="Nielsen K.F."/>
            <person name="Lyhne E.K."/>
            <person name="Kogle M.E."/>
            <person name="Kuo A."/>
            <person name="Riley R."/>
            <person name="Clum A."/>
            <person name="Nolan M."/>
            <person name="Lipzen A."/>
            <person name="Salamov A."/>
            <person name="Henrissat B."/>
            <person name="Wiebenga A."/>
            <person name="De vries R.P."/>
            <person name="Grigoriev I.V."/>
            <person name="Mortensen U.H."/>
            <person name="Andersen M.R."/>
            <person name="Baker S.E."/>
        </authorList>
    </citation>
    <scope>NUCLEOTIDE SEQUENCE [LARGE SCALE GENOMIC DNA]</scope>
    <source>
        <strain evidence="3 4">CBS 101889</strain>
    </source>
</reference>
<dbReference type="Gene3D" id="1.20.120.20">
    <property type="entry name" value="Apolipoprotein"/>
    <property type="match status" value="1"/>
</dbReference>
<feature type="compositionally biased region" description="Polar residues" evidence="2">
    <location>
        <begin position="263"/>
        <end position="280"/>
    </location>
</feature>
<feature type="region of interest" description="Disordered" evidence="2">
    <location>
        <begin position="263"/>
        <end position="284"/>
    </location>
</feature>
<sequence>MPTTSPAPSLSLKKKVIVSIPASGVNCRAQLRIFHDIHTNKGSISLKIKAKLANREDEPQDLALSIHPNIVENCALSMTNDDGSCPPPVVPMLPSLLRENAISTLSLTLNTTGIVLCPDGMKSISPADSNDTDFYGFAKISQSKSLRLHFSNRQFREGELKQLKKFSLALDSKSLGAESFRQTLSVVERDWTIFSLSPDPPPYEEPALEQTRQVELPLYSEESGPEQVIGKRYRGILLYILWPLPSDDNKRQKRLLLSTPQPLDSATEVATPSTRSQSPASIRPTYFTRALSPGRTSRNKLRRLENDLRGISDDQVREALIRTGHGHLLARPEEVHGNLPFISEKAAFPTVERTECPFKHYIDEMIKRSLAPVANEVIDSVVSDGRDQISDECKLNAAEFREQVDDGNSEVRMTAHECMKEIQEQAQQYMDDLEEQAQRCMSDIDNRRIEVEMSLGGIVARFKRWFADSAPSFLGGKSSTLHELGTHTRRESI</sequence>
<feature type="coiled-coil region" evidence="1">
    <location>
        <begin position="416"/>
        <end position="450"/>
    </location>
</feature>
<dbReference type="RefSeq" id="XP_025554276.1">
    <property type="nucleotide sequence ID" value="XM_025693471.1"/>
</dbReference>
<accession>A0A395I4I5</accession>
<evidence type="ECO:0000256" key="2">
    <source>
        <dbReference type="SAM" id="MobiDB-lite"/>
    </source>
</evidence>
<gene>
    <name evidence="3" type="ORF">BO97DRAFT_385401</name>
</gene>
<dbReference type="GeneID" id="37197760"/>
<evidence type="ECO:0000313" key="3">
    <source>
        <dbReference type="EMBL" id="RAL15122.1"/>
    </source>
</evidence>
<proteinExistence type="predicted"/>
<name>A0A395I4I5_ASPHC</name>
<dbReference type="SUPFAM" id="SSF47162">
    <property type="entry name" value="Apolipoprotein"/>
    <property type="match status" value="1"/>
</dbReference>
<dbReference type="VEuPathDB" id="FungiDB:BO97DRAFT_385401"/>
<dbReference type="EMBL" id="KZ824272">
    <property type="protein sequence ID" value="RAL15122.1"/>
    <property type="molecule type" value="Genomic_DNA"/>
</dbReference>
<evidence type="ECO:0000313" key="4">
    <source>
        <dbReference type="Proteomes" id="UP000248961"/>
    </source>
</evidence>
<protein>
    <submittedName>
        <fullName evidence="3">Uncharacterized protein</fullName>
    </submittedName>
</protein>
<keyword evidence="1" id="KW-0175">Coiled coil</keyword>
<dbReference type="OrthoDB" id="3891782at2759"/>
<dbReference type="Proteomes" id="UP000248961">
    <property type="component" value="Unassembled WGS sequence"/>
</dbReference>